<dbReference type="RefSeq" id="WP_015913186.1">
    <property type="nucleotide sequence ID" value="NC_011992.1"/>
</dbReference>
<gene>
    <name evidence="1" type="ordered locus">Dtpsy_1632</name>
</gene>
<dbReference type="AlphaFoldDB" id="A0A9J9QEA6"/>
<dbReference type="EMBL" id="CP001392">
    <property type="protein sequence ID" value="ACM33091.1"/>
    <property type="molecule type" value="Genomic_DNA"/>
</dbReference>
<dbReference type="KEGG" id="dia:Dtpsy_1632"/>
<proteinExistence type="predicted"/>
<keyword evidence="2" id="KW-1185">Reference proteome</keyword>
<protein>
    <submittedName>
        <fullName evidence="1">Uncharacterized protein</fullName>
    </submittedName>
</protein>
<dbReference type="Proteomes" id="UP000000450">
    <property type="component" value="Chromosome"/>
</dbReference>
<sequence>MKPFTLDPSMTTATGTFYPTGHVFALFANEEAARSAGQALQAQGRDDVAHATPPMILEHVVRTLGNADAPLPSVGAEGVIVRRIAQLASDGAHGLLLRAADSDAPETLRDLLQPLGPLAAFYYRRLIIEELVPAPAGPAR</sequence>
<accession>A0A9J9QEA6</accession>
<evidence type="ECO:0000313" key="2">
    <source>
        <dbReference type="Proteomes" id="UP000000450"/>
    </source>
</evidence>
<name>A0A9J9QEA6_ACIET</name>
<evidence type="ECO:0000313" key="1">
    <source>
        <dbReference type="EMBL" id="ACM33091.1"/>
    </source>
</evidence>
<organism evidence="1 2">
    <name type="scientific">Acidovorax ebreus (strain TPSY)</name>
    <name type="common">Diaphorobacter sp. (strain TPSY)</name>
    <dbReference type="NCBI Taxonomy" id="535289"/>
    <lineage>
        <taxon>Bacteria</taxon>
        <taxon>Pseudomonadati</taxon>
        <taxon>Pseudomonadota</taxon>
        <taxon>Betaproteobacteria</taxon>
        <taxon>Burkholderiales</taxon>
        <taxon>Comamonadaceae</taxon>
        <taxon>Diaphorobacter</taxon>
    </lineage>
</organism>
<reference evidence="1 2" key="1">
    <citation type="journal article" date="2010" name="J. Bacteriol.">
        <title>Completed genome sequence of the anaerobic iron-oxidizing bacterium Acidovorax ebreus strain TPSY.</title>
        <authorList>
            <person name="Byrne-Bailey K.G."/>
            <person name="Weber K.A."/>
            <person name="Chair A.H."/>
            <person name="Bose S."/>
            <person name="Knox T."/>
            <person name="Spanbauer T.L."/>
            <person name="Chertkov O."/>
            <person name="Coates J.D."/>
        </authorList>
    </citation>
    <scope>NUCLEOTIDE SEQUENCE [LARGE SCALE GENOMIC DNA]</scope>
    <source>
        <strain evidence="1 2">TPSY</strain>
    </source>
</reference>